<dbReference type="InterPro" id="IPR050060">
    <property type="entry name" value="Phosphoglucosamine_mutase"/>
</dbReference>
<dbReference type="Gene3D" id="3.40.120.10">
    <property type="entry name" value="Alpha-D-Glucose-1,6-Bisphosphate, subunit A, domain 3"/>
    <property type="match status" value="3"/>
</dbReference>
<dbReference type="InterPro" id="IPR016055">
    <property type="entry name" value="A-D-PHexomutase_a/b/a-I/II/III"/>
</dbReference>
<evidence type="ECO:0000259" key="10">
    <source>
        <dbReference type="Pfam" id="PF02880"/>
    </source>
</evidence>
<dbReference type="InterPro" id="IPR005844">
    <property type="entry name" value="A-D-PHexomutase_a/b/a-I"/>
</dbReference>
<evidence type="ECO:0000313" key="12">
    <source>
        <dbReference type="Proteomes" id="UP000443582"/>
    </source>
</evidence>
<evidence type="ECO:0000256" key="4">
    <source>
        <dbReference type="ARBA" id="ARBA00022842"/>
    </source>
</evidence>
<evidence type="ECO:0000256" key="2">
    <source>
        <dbReference type="ARBA" id="ARBA00022553"/>
    </source>
</evidence>
<evidence type="ECO:0000313" key="11">
    <source>
        <dbReference type="EMBL" id="RZF20810.1"/>
    </source>
</evidence>
<dbReference type="EMBL" id="QDKL01000003">
    <property type="protein sequence ID" value="RZF20810.1"/>
    <property type="molecule type" value="Genomic_DNA"/>
</dbReference>
<dbReference type="InterPro" id="IPR005843">
    <property type="entry name" value="A-D-PHexomutase_C"/>
</dbReference>
<dbReference type="Pfam" id="PF00408">
    <property type="entry name" value="PGM_PMM_IV"/>
    <property type="match status" value="1"/>
</dbReference>
<dbReference type="GO" id="GO:0008966">
    <property type="term" value="F:phosphoglucosamine mutase activity"/>
    <property type="evidence" value="ECO:0007669"/>
    <property type="project" value="UniProtKB-EC"/>
</dbReference>
<comment type="similarity">
    <text evidence="1 6">Belongs to the phosphohexose mutase family.</text>
</comment>
<evidence type="ECO:0000259" key="8">
    <source>
        <dbReference type="Pfam" id="PF02878"/>
    </source>
</evidence>
<comment type="function">
    <text evidence="6">Catalyzes the conversion of glucosamine-6-phosphate to glucosamine-1-phosphate.</text>
</comment>
<feature type="binding site" evidence="6">
    <location>
        <position position="247"/>
    </location>
    <ligand>
        <name>Mg(2+)</name>
        <dbReference type="ChEBI" id="CHEBI:18420"/>
    </ligand>
</feature>
<feature type="binding site" evidence="6">
    <location>
        <position position="249"/>
    </location>
    <ligand>
        <name>Mg(2+)</name>
        <dbReference type="ChEBI" id="CHEBI:18420"/>
    </ligand>
</feature>
<feature type="active site" description="Phosphoserine intermediate" evidence="6">
    <location>
        <position position="106"/>
    </location>
</feature>
<dbReference type="SUPFAM" id="SSF53738">
    <property type="entry name" value="Phosphoglucomutase, first 3 domains"/>
    <property type="match status" value="3"/>
</dbReference>
<dbReference type="Pfam" id="PF02878">
    <property type="entry name" value="PGM_PMM_I"/>
    <property type="match status" value="1"/>
</dbReference>
<keyword evidence="2 6" id="KW-0597">Phosphoprotein</keyword>
<comment type="cofactor">
    <cofactor evidence="6">
        <name>Mg(2+)</name>
        <dbReference type="ChEBI" id="CHEBI:18420"/>
    </cofactor>
    <text evidence="6">Binds 1 Mg(2+) ion per subunit.</text>
</comment>
<dbReference type="InterPro" id="IPR036900">
    <property type="entry name" value="A-D-PHexomutase_C_sf"/>
</dbReference>
<protein>
    <recommendedName>
        <fullName evidence="6">Phosphoglucosamine mutase</fullName>
        <ecNumber evidence="6">5.4.2.10</ecNumber>
    </recommendedName>
</protein>
<evidence type="ECO:0000256" key="6">
    <source>
        <dbReference type="HAMAP-Rule" id="MF_01554"/>
    </source>
</evidence>
<keyword evidence="3 6" id="KW-0479">Metal-binding</keyword>
<dbReference type="EC" id="5.4.2.10" evidence="6"/>
<dbReference type="InterPro" id="IPR005846">
    <property type="entry name" value="A-D-PHexomutase_a/b/a-III"/>
</dbReference>
<dbReference type="SUPFAM" id="SSF55957">
    <property type="entry name" value="Phosphoglucomutase, C-terminal domain"/>
    <property type="match status" value="1"/>
</dbReference>
<dbReference type="InterPro" id="IPR006352">
    <property type="entry name" value="GlmM_bact"/>
</dbReference>
<dbReference type="PANTHER" id="PTHR42946:SF1">
    <property type="entry name" value="PHOSPHOGLUCOMUTASE (ALPHA-D-GLUCOSE-1,6-BISPHOSPHATE-DEPENDENT)"/>
    <property type="match status" value="1"/>
</dbReference>
<dbReference type="Pfam" id="PF02880">
    <property type="entry name" value="PGM_PMM_III"/>
    <property type="match status" value="1"/>
</dbReference>
<name>A0ABY0IE95_9BACT</name>
<evidence type="ECO:0000259" key="7">
    <source>
        <dbReference type="Pfam" id="PF00408"/>
    </source>
</evidence>
<comment type="catalytic activity">
    <reaction evidence="6">
        <text>alpha-D-glucosamine 1-phosphate = D-glucosamine 6-phosphate</text>
        <dbReference type="Rhea" id="RHEA:23424"/>
        <dbReference type="ChEBI" id="CHEBI:58516"/>
        <dbReference type="ChEBI" id="CHEBI:58725"/>
        <dbReference type="EC" id="5.4.2.10"/>
    </reaction>
</comment>
<dbReference type="HAMAP" id="MF_01554_B">
    <property type="entry name" value="GlmM_B"/>
    <property type="match status" value="1"/>
</dbReference>
<dbReference type="Gene3D" id="3.30.310.50">
    <property type="entry name" value="Alpha-D-phosphohexomutase, C-terminal domain"/>
    <property type="match status" value="1"/>
</dbReference>
<feature type="binding site" description="via phosphate group" evidence="6">
    <location>
        <position position="106"/>
    </location>
    <ligand>
        <name>Mg(2+)</name>
        <dbReference type="ChEBI" id="CHEBI:18420"/>
    </ligand>
</feature>
<keyword evidence="5 6" id="KW-0413">Isomerase</keyword>
<sequence length="454" mass="49341">MSERKLFGTDGIRGKANIYPMVPEIATALGRAVTFYFQKKNENKKAPLIIIGKDTRLSCYMIEQAFSAGVLSQGGRVIFTGPLPTPGVAFVTTSMRADAGIMISASHNDFDDNGIKIFDAHGFKLPDEVELELEELVLNPKLIPPKVGGEIGRAKRLEGVEGRYVVHVKSAIAEECDLTGMRVVVDSANGASYKVAPLVMSELGAEVFSIGVNPNGENINLNCGSLHPSEAANEVVKLRADIGFCLDGDADRIQVIDKNGGLIDGDRLIGIFAKLLLDQGKLKKGDTVVGTIMSNLGLENYLKKLGLNFHRTKVGDRYIMEYMKSENALLGGEPSGHIIFLEHATTGDGTLAALKAIEATFYFKKSINELSEEIELYPQILKNVSVSQKKSIEEMPGFEKELRACEEELGNEGRVIFRYSGTEPLARVMVEGKSSALIEAVCDRLVAALKKEIA</sequence>
<feature type="binding site" evidence="6">
    <location>
        <position position="251"/>
    </location>
    <ligand>
        <name>Mg(2+)</name>
        <dbReference type="ChEBI" id="CHEBI:18420"/>
    </ligand>
</feature>
<comment type="PTM">
    <text evidence="6">Activated by phosphorylation.</text>
</comment>
<evidence type="ECO:0000259" key="9">
    <source>
        <dbReference type="Pfam" id="PF02879"/>
    </source>
</evidence>
<organism evidence="11 12">
    <name type="scientific">Halobacteriovorax vibrionivorans</name>
    <dbReference type="NCBI Taxonomy" id="2152716"/>
    <lineage>
        <taxon>Bacteria</taxon>
        <taxon>Pseudomonadati</taxon>
        <taxon>Bdellovibrionota</taxon>
        <taxon>Bacteriovoracia</taxon>
        <taxon>Bacteriovoracales</taxon>
        <taxon>Halobacteriovoraceae</taxon>
        <taxon>Halobacteriovorax</taxon>
    </lineage>
</organism>
<feature type="domain" description="Alpha-D-phosphohexomutase alpha/beta/alpha" evidence="9">
    <location>
        <begin position="163"/>
        <end position="260"/>
    </location>
</feature>
<dbReference type="Proteomes" id="UP000443582">
    <property type="component" value="Unassembled WGS sequence"/>
</dbReference>
<dbReference type="CDD" id="cd05802">
    <property type="entry name" value="GlmM"/>
    <property type="match status" value="1"/>
</dbReference>
<evidence type="ECO:0000256" key="5">
    <source>
        <dbReference type="ARBA" id="ARBA00023235"/>
    </source>
</evidence>
<feature type="domain" description="Alpha-D-phosphohexomutase alpha/beta/alpha" evidence="8">
    <location>
        <begin position="4"/>
        <end position="138"/>
    </location>
</feature>
<dbReference type="InterPro" id="IPR005845">
    <property type="entry name" value="A-D-PHexomutase_a/b/a-II"/>
</dbReference>
<keyword evidence="4 6" id="KW-0460">Magnesium</keyword>
<evidence type="ECO:0000256" key="1">
    <source>
        <dbReference type="ARBA" id="ARBA00010231"/>
    </source>
</evidence>
<dbReference type="RefSeq" id="WP_115362993.1">
    <property type="nucleotide sequence ID" value="NZ_QDKL01000003.1"/>
</dbReference>
<feature type="modified residue" description="Phosphoserine" evidence="6">
    <location>
        <position position="106"/>
    </location>
</feature>
<feature type="domain" description="Alpha-D-phosphohexomutase C-terminal" evidence="7">
    <location>
        <begin position="381"/>
        <end position="447"/>
    </location>
</feature>
<dbReference type="InterPro" id="IPR005841">
    <property type="entry name" value="Alpha-D-phosphohexomutase_SF"/>
</dbReference>
<dbReference type="NCBIfam" id="NF008139">
    <property type="entry name" value="PRK10887.1"/>
    <property type="match status" value="1"/>
</dbReference>
<comment type="caution">
    <text evidence="11">The sequence shown here is derived from an EMBL/GenBank/DDBJ whole genome shotgun (WGS) entry which is preliminary data.</text>
</comment>
<proteinExistence type="inferred from homology"/>
<gene>
    <name evidence="6 11" type="primary">glmM</name>
    <name evidence="11" type="ORF">DAY19_12550</name>
</gene>
<keyword evidence="12" id="KW-1185">Reference proteome</keyword>
<evidence type="ECO:0000256" key="3">
    <source>
        <dbReference type="ARBA" id="ARBA00022723"/>
    </source>
</evidence>
<feature type="domain" description="Alpha-D-phosphohexomutase alpha/beta/alpha" evidence="10">
    <location>
        <begin position="264"/>
        <end position="374"/>
    </location>
</feature>
<dbReference type="PANTHER" id="PTHR42946">
    <property type="entry name" value="PHOSPHOHEXOSE MUTASE"/>
    <property type="match status" value="1"/>
</dbReference>
<dbReference type="NCBIfam" id="TIGR01455">
    <property type="entry name" value="glmM"/>
    <property type="match status" value="1"/>
</dbReference>
<reference evidence="12" key="1">
    <citation type="journal article" date="2019" name="Int. J. Syst. Evol. Microbiol.">
        <title>Halobacteriovorax valvorus sp. nov., a novel prokaryotic predator isolated from coastal seawater of China.</title>
        <authorList>
            <person name="Chen M.-X."/>
        </authorList>
    </citation>
    <scope>NUCLEOTIDE SEQUENCE [LARGE SCALE GENOMIC DNA]</scope>
    <source>
        <strain evidence="12">BL9</strain>
    </source>
</reference>
<accession>A0ABY0IE95</accession>
<dbReference type="PRINTS" id="PR00509">
    <property type="entry name" value="PGMPMM"/>
</dbReference>
<dbReference type="Pfam" id="PF02879">
    <property type="entry name" value="PGM_PMM_II"/>
    <property type="match status" value="1"/>
</dbReference>